<feature type="transmembrane region" description="Helical" evidence="1">
    <location>
        <begin position="307"/>
        <end position="329"/>
    </location>
</feature>
<evidence type="ECO:0000259" key="2">
    <source>
        <dbReference type="Pfam" id="PF20047"/>
    </source>
</evidence>
<feature type="transmembrane region" description="Helical" evidence="1">
    <location>
        <begin position="73"/>
        <end position="93"/>
    </location>
</feature>
<evidence type="ECO:0000313" key="3">
    <source>
        <dbReference type="EMBL" id="KAB2338077.1"/>
    </source>
</evidence>
<feature type="transmembrane region" description="Helical" evidence="1">
    <location>
        <begin position="283"/>
        <end position="301"/>
    </location>
</feature>
<gene>
    <name evidence="3" type="ORF">F7731_00420</name>
</gene>
<dbReference type="EMBL" id="WBOS01000001">
    <property type="protein sequence ID" value="KAB2338077.1"/>
    <property type="molecule type" value="Genomic_DNA"/>
</dbReference>
<sequence length="656" mass="76480">MKWGMLAMQSKISLVNNEIWKTITRNVGWVAIVYFLGLLIALPLEMLMTTDSIYEEHRYFFQADNLFQYNSEIQSILSIALPVLLALFLFRFLQVKQYSDFMHSLPIKRDRIYHMFAISGIVILIIPVLLNALIIFALYTPLHLYDFLSISDIFEWLGITIMVNLLLYMAAVFTGMVTGLSTVQGALTYIMLLLPIGLIVLLGFNLPFYLYGFPDQYFMESKIEAFSPLVALSLLRDRPLGPAEIVIYILLIFMLYSLSLWVYKHRKLEAVSQALIFPFLKPIFKYGVTFCFMLLGGTYFGRMEEGSIWLVTGYIFGAIIGFALSEMVLQKSWRIIIHIRGLFIYACSMAVLVILFQFDFTQYEKNIPNTSEIEGVHFSNSFYYYRNGDQPYYLQDLENIDLIRRLHKEIVANKGDNNHNSENAFFVYKLKNGKSIVRNYEIDQKKYAHFYKLIYETSEYKRVTNEIFNVKEDQIEKVSVHPYGPINKRAVIADSSEIKEFIAILKDEINDATYEDMRDNRDAYAIIELLQQDDETVTEPWRVNYKRLEQWLDEKGLLENARVNASDISIAYIARKDDLEIDHRGYSHEEVFAQMKKLGKVLKITDKTQLEISLENTQGYIGGSYIVAFYYQNERSIDIKSFSSERVPEFVKQYFE</sequence>
<keyword evidence="1" id="KW-1133">Transmembrane helix</keyword>
<comment type="caution">
    <text evidence="3">The sequence shown here is derived from an EMBL/GenBank/DDBJ whole genome shotgun (WGS) entry which is preliminary data.</text>
</comment>
<accession>A0A6L3VBC2</accession>
<dbReference type="OrthoDB" id="1706490at2"/>
<dbReference type="InterPro" id="IPR045611">
    <property type="entry name" value="DUF6449"/>
</dbReference>
<feature type="domain" description="DUF6449" evidence="2">
    <location>
        <begin position="428"/>
        <end position="521"/>
    </location>
</feature>
<dbReference type="Proteomes" id="UP000481030">
    <property type="component" value="Unassembled WGS sequence"/>
</dbReference>
<protein>
    <recommendedName>
        <fullName evidence="2">DUF6449 domain-containing protein</fullName>
    </recommendedName>
</protein>
<evidence type="ECO:0000256" key="1">
    <source>
        <dbReference type="SAM" id="Phobius"/>
    </source>
</evidence>
<organism evidence="3 4">
    <name type="scientific">Cytobacillus depressus</name>
    <dbReference type="NCBI Taxonomy" id="1602942"/>
    <lineage>
        <taxon>Bacteria</taxon>
        <taxon>Bacillati</taxon>
        <taxon>Bacillota</taxon>
        <taxon>Bacilli</taxon>
        <taxon>Bacillales</taxon>
        <taxon>Bacillaceae</taxon>
        <taxon>Cytobacillus</taxon>
    </lineage>
</organism>
<feature type="transmembrane region" description="Helical" evidence="1">
    <location>
        <begin position="113"/>
        <end position="136"/>
    </location>
</feature>
<dbReference type="Pfam" id="PF20047">
    <property type="entry name" value="DUF6449"/>
    <property type="match status" value="1"/>
</dbReference>
<evidence type="ECO:0000313" key="4">
    <source>
        <dbReference type="Proteomes" id="UP000481030"/>
    </source>
</evidence>
<feature type="transmembrane region" description="Helical" evidence="1">
    <location>
        <begin position="27"/>
        <end position="44"/>
    </location>
</feature>
<keyword evidence="1" id="KW-0812">Transmembrane</keyword>
<proteinExistence type="predicted"/>
<keyword evidence="1" id="KW-0472">Membrane</keyword>
<name>A0A6L3VBC2_9BACI</name>
<feature type="transmembrane region" description="Helical" evidence="1">
    <location>
        <begin position="189"/>
        <end position="211"/>
    </location>
</feature>
<dbReference type="AlphaFoldDB" id="A0A6L3VBC2"/>
<feature type="transmembrane region" description="Helical" evidence="1">
    <location>
        <begin position="341"/>
        <end position="358"/>
    </location>
</feature>
<feature type="transmembrane region" description="Helical" evidence="1">
    <location>
        <begin position="156"/>
        <end position="177"/>
    </location>
</feature>
<feature type="transmembrane region" description="Helical" evidence="1">
    <location>
        <begin position="245"/>
        <end position="263"/>
    </location>
</feature>
<keyword evidence="4" id="KW-1185">Reference proteome</keyword>
<reference evidence="3 4" key="1">
    <citation type="journal article" date="2016" name="Antonie Van Leeuwenhoek">
        <title>Bacillus depressus sp. nov., isolated from soil of a sunflower field.</title>
        <authorList>
            <person name="Wei X."/>
            <person name="Xin D."/>
            <person name="Xin Y."/>
            <person name="Zhang H."/>
            <person name="Wang T."/>
            <person name="Zhang J."/>
        </authorList>
    </citation>
    <scope>NUCLEOTIDE SEQUENCE [LARGE SCALE GENOMIC DNA]</scope>
    <source>
        <strain evidence="3 4">BZ1</strain>
    </source>
</reference>